<feature type="compositionally biased region" description="Basic and acidic residues" evidence="1">
    <location>
        <begin position="96"/>
        <end position="119"/>
    </location>
</feature>
<name>A0A7I4ECM0_PHYPA</name>
<reference evidence="2 3" key="1">
    <citation type="journal article" date="2008" name="Science">
        <title>The Physcomitrella genome reveals evolutionary insights into the conquest of land by plants.</title>
        <authorList>
            <person name="Rensing S."/>
            <person name="Lang D."/>
            <person name="Zimmer A."/>
            <person name="Terry A."/>
            <person name="Salamov A."/>
            <person name="Shapiro H."/>
            <person name="Nishiyama T."/>
            <person name="Perroud P.-F."/>
            <person name="Lindquist E."/>
            <person name="Kamisugi Y."/>
            <person name="Tanahashi T."/>
            <person name="Sakakibara K."/>
            <person name="Fujita T."/>
            <person name="Oishi K."/>
            <person name="Shin-I T."/>
            <person name="Kuroki Y."/>
            <person name="Toyoda A."/>
            <person name="Suzuki Y."/>
            <person name="Hashimoto A."/>
            <person name="Yamaguchi K."/>
            <person name="Sugano A."/>
            <person name="Kohara Y."/>
            <person name="Fujiyama A."/>
            <person name="Anterola A."/>
            <person name="Aoki S."/>
            <person name="Ashton N."/>
            <person name="Barbazuk W.B."/>
            <person name="Barker E."/>
            <person name="Bennetzen J."/>
            <person name="Bezanilla M."/>
            <person name="Blankenship R."/>
            <person name="Cho S.H."/>
            <person name="Dutcher S."/>
            <person name="Estelle M."/>
            <person name="Fawcett J.A."/>
            <person name="Gundlach H."/>
            <person name="Hanada K."/>
            <person name="Heyl A."/>
            <person name="Hicks K.A."/>
            <person name="Hugh J."/>
            <person name="Lohr M."/>
            <person name="Mayer K."/>
            <person name="Melkozernov A."/>
            <person name="Murata T."/>
            <person name="Nelson D."/>
            <person name="Pils B."/>
            <person name="Prigge M."/>
            <person name="Reiss B."/>
            <person name="Renner T."/>
            <person name="Rombauts S."/>
            <person name="Rushton P."/>
            <person name="Sanderfoot A."/>
            <person name="Schween G."/>
            <person name="Shiu S.-H."/>
            <person name="Stueber K."/>
            <person name="Theodoulou F.L."/>
            <person name="Tu H."/>
            <person name="Van de Peer Y."/>
            <person name="Verrier P.J."/>
            <person name="Waters E."/>
            <person name="Wood A."/>
            <person name="Yang L."/>
            <person name="Cove D."/>
            <person name="Cuming A."/>
            <person name="Hasebe M."/>
            <person name="Lucas S."/>
            <person name="Mishler D.B."/>
            <person name="Reski R."/>
            <person name="Grigoriev I."/>
            <person name="Quatrano R.S."/>
            <person name="Boore J.L."/>
        </authorList>
    </citation>
    <scope>NUCLEOTIDE SEQUENCE [LARGE SCALE GENOMIC DNA]</scope>
    <source>
        <strain evidence="2 3">cv. Gransden 2004</strain>
    </source>
</reference>
<dbReference type="EMBL" id="ABEU02000007">
    <property type="status" value="NOT_ANNOTATED_CDS"/>
    <property type="molecule type" value="Genomic_DNA"/>
</dbReference>
<dbReference type="Proteomes" id="UP000006727">
    <property type="component" value="Chromosome 7"/>
</dbReference>
<reference evidence="2" key="3">
    <citation type="submission" date="2020-12" db="UniProtKB">
        <authorList>
            <consortium name="EnsemblPlants"/>
        </authorList>
    </citation>
    <scope>IDENTIFICATION</scope>
</reference>
<evidence type="ECO:0000313" key="2">
    <source>
        <dbReference type="EnsemblPlants" id="Pp3c7_13660V3.2"/>
    </source>
</evidence>
<dbReference type="AlphaFoldDB" id="A0A7I4ECM0"/>
<feature type="compositionally biased region" description="Low complexity" evidence="1">
    <location>
        <begin position="86"/>
        <end position="95"/>
    </location>
</feature>
<evidence type="ECO:0000313" key="3">
    <source>
        <dbReference type="Proteomes" id="UP000006727"/>
    </source>
</evidence>
<organism evidence="2 3">
    <name type="scientific">Physcomitrium patens</name>
    <name type="common">Spreading-leaved earth moss</name>
    <name type="synonym">Physcomitrella patens</name>
    <dbReference type="NCBI Taxonomy" id="3218"/>
    <lineage>
        <taxon>Eukaryota</taxon>
        <taxon>Viridiplantae</taxon>
        <taxon>Streptophyta</taxon>
        <taxon>Embryophyta</taxon>
        <taxon>Bryophyta</taxon>
        <taxon>Bryophytina</taxon>
        <taxon>Bryopsida</taxon>
        <taxon>Funariidae</taxon>
        <taxon>Funariales</taxon>
        <taxon>Funariaceae</taxon>
        <taxon>Physcomitrium</taxon>
    </lineage>
</organism>
<protein>
    <submittedName>
        <fullName evidence="2">Uncharacterized protein</fullName>
    </submittedName>
</protein>
<accession>A0A7I4ECM0</accession>
<evidence type="ECO:0000256" key="1">
    <source>
        <dbReference type="SAM" id="MobiDB-lite"/>
    </source>
</evidence>
<sequence>MTKKTIGRQKQDVKKPNPKSPKTATTSLPSTPSPITSIPSTGPLHSVAESPPLSGEDSLGDSLMIMGVAMERAVKEKSHQGEEEVGAAAAAAATEVVEKEGEQKEDKDHQEKRESKRELSLLQSVQEAQQNPDFLQRRRVAAAVMRIQRDAELAEAEATRQLQLKQHHHQHNQHPPSNHPANPTILSANDHRYLLGMHYLPPVMHDPTTLNRYRFQPKHGPRHRKELWKWA</sequence>
<feature type="region of interest" description="Disordered" evidence="1">
    <location>
        <begin position="74"/>
        <end position="130"/>
    </location>
</feature>
<feature type="compositionally biased region" description="Low complexity" evidence="1">
    <location>
        <begin position="20"/>
        <end position="41"/>
    </location>
</feature>
<dbReference type="Gramene" id="Pp3c7_13660V3.2">
    <property type="protein sequence ID" value="Pp3c7_13660V3.2"/>
    <property type="gene ID" value="Pp3c7_13660"/>
</dbReference>
<reference evidence="2 3" key="2">
    <citation type="journal article" date="2018" name="Plant J.">
        <title>The Physcomitrella patens chromosome-scale assembly reveals moss genome structure and evolution.</title>
        <authorList>
            <person name="Lang D."/>
            <person name="Ullrich K.K."/>
            <person name="Murat F."/>
            <person name="Fuchs J."/>
            <person name="Jenkins J."/>
            <person name="Haas F.B."/>
            <person name="Piednoel M."/>
            <person name="Gundlach H."/>
            <person name="Van Bel M."/>
            <person name="Meyberg R."/>
            <person name="Vives C."/>
            <person name="Morata J."/>
            <person name="Symeonidi A."/>
            <person name="Hiss M."/>
            <person name="Muchero W."/>
            <person name="Kamisugi Y."/>
            <person name="Saleh O."/>
            <person name="Blanc G."/>
            <person name="Decker E.L."/>
            <person name="van Gessel N."/>
            <person name="Grimwood J."/>
            <person name="Hayes R.D."/>
            <person name="Graham S.W."/>
            <person name="Gunter L.E."/>
            <person name="McDaniel S.F."/>
            <person name="Hoernstein S.N.W."/>
            <person name="Larsson A."/>
            <person name="Li F.W."/>
            <person name="Perroud P.F."/>
            <person name="Phillips J."/>
            <person name="Ranjan P."/>
            <person name="Rokshar D.S."/>
            <person name="Rothfels C.J."/>
            <person name="Schneider L."/>
            <person name="Shu S."/>
            <person name="Stevenson D.W."/>
            <person name="Thummler F."/>
            <person name="Tillich M."/>
            <person name="Villarreal Aguilar J.C."/>
            <person name="Widiez T."/>
            <person name="Wong G.K."/>
            <person name="Wymore A."/>
            <person name="Zhang Y."/>
            <person name="Zimmer A.D."/>
            <person name="Quatrano R.S."/>
            <person name="Mayer K.F.X."/>
            <person name="Goodstein D."/>
            <person name="Casacuberta J.M."/>
            <person name="Vandepoele K."/>
            <person name="Reski R."/>
            <person name="Cuming A.C."/>
            <person name="Tuskan G.A."/>
            <person name="Maumus F."/>
            <person name="Salse J."/>
            <person name="Schmutz J."/>
            <person name="Rensing S.A."/>
        </authorList>
    </citation>
    <scope>NUCLEOTIDE SEQUENCE [LARGE SCALE GENOMIC DNA]</scope>
    <source>
        <strain evidence="2 3">cv. Gransden 2004</strain>
    </source>
</reference>
<feature type="compositionally biased region" description="Polar residues" evidence="1">
    <location>
        <begin position="121"/>
        <end position="130"/>
    </location>
</feature>
<dbReference type="EnsemblPlants" id="Pp3c7_13660V3.2">
    <property type="protein sequence ID" value="Pp3c7_13660V3.2"/>
    <property type="gene ID" value="Pp3c7_13660"/>
</dbReference>
<feature type="region of interest" description="Disordered" evidence="1">
    <location>
        <begin position="1"/>
        <end position="60"/>
    </location>
</feature>
<proteinExistence type="predicted"/>
<keyword evidence="3" id="KW-1185">Reference proteome</keyword>